<organism evidence="1 2">
    <name type="scientific">Planobispora siamensis</name>
    <dbReference type="NCBI Taxonomy" id="936338"/>
    <lineage>
        <taxon>Bacteria</taxon>
        <taxon>Bacillati</taxon>
        <taxon>Actinomycetota</taxon>
        <taxon>Actinomycetes</taxon>
        <taxon>Streptosporangiales</taxon>
        <taxon>Streptosporangiaceae</taxon>
        <taxon>Planobispora</taxon>
    </lineage>
</organism>
<gene>
    <name evidence="1" type="ORF">Psi01_45530</name>
</gene>
<proteinExistence type="predicted"/>
<dbReference type="Proteomes" id="UP000619788">
    <property type="component" value="Unassembled WGS sequence"/>
</dbReference>
<dbReference type="EMBL" id="BOOJ01000036">
    <property type="protein sequence ID" value="GIH93923.1"/>
    <property type="molecule type" value="Genomic_DNA"/>
</dbReference>
<keyword evidence="2" id="KW-1185">Reference proteome</keyword>
<evidence type="ECO:0000313" key="2">
    <source>
        <dbReference type="Proteomes" id="UP000619788"/>
    </source>
</evidence>
<evidence type="ECO:0000313" key="1">
    <source>
        <dbReference type="EMBL" id="GIH93923.1"/>
    </source>
</evidence>
<sequence>MASEMINLSEEIAEAKDELRVTREQLTANVIARISATREEDSRRFSAVEEEPSHTSLMAALARADRLGLISEDGCRVELFDTDLYVRFVLLKKRSGDDILLKLEKQDGSELNRIRFTSDKTAEDVLIEIAELTQAGGFYPGDAAFDPGRIFSDLRKLLEIAHSKETGANGVREPLGRVVQLYLPQWAITDNAIVAIRDTPYRILLSRLREIDWLNHVNGKSWVDAWSFSQALATAEMMFEAGNLATKPPEWRGPQVF</sequence>
<comment type="caution">
    <text evidence="1">The sequence shown here is derived from an EMBL/GenBank/DDBJ whole genome shotgun (WGS) entry which is preliminary data.</text>
</comment>
<name>A0A8J3SGM3_9ACTN</name>
<dbReference type="AlphaFoldDB" id="A0A8J3SGM3"/>
<accession>A0A8J3SGM3</accession>
<reference evidence="1 2" key="1">
    <citation type="submission" date="2021-01" db="EMBL/GenBank/DDBJ databases">
        <title>Whole genome shotgun sequence of Planobispora siamensis NBRC 107568.</title>
        <authorList>
            <person name="Komaki H."/>
            <person name="Tamura T."/>
        </authorList>
    </citation>
    <scope>NUCLEOTIDE SEQUENCE [LARGE SCALE GENOMIC DNA]</scope>
    <source>
        <strain evidence="1 2">NBRC 107568</strain>
    </source>
</reference>
<protein>
    <submittedName>
        <fullName evidence="1">Uncharacterized protein</fullName>
    </submittedName>
</protein>